<reference evidence="1" key="1">
    <citation type="submission" date="2020-03" db="EMBL/GenBank/DDBJ databases">
        <title>Castanea mollissima Vanexum genome sequencing.</title>
        <authorList>
            <person name="Staton M."/>
        </authorList>
    </citation>
    <scope>NUCLEOTIDE SEQUENCE</scope>
    <source>
        <tissue evidence="1">Leaf</tissue>
    </source>
</reference>
<keyword evidence="2" id="KW-1185">Reference proteome</keyword>
<evidence type="ECO:0000313" key="2">
    <source>
        <dbReference type="Proteomes" id="UP000737018"/>
    </source>
</evidence>
<proteinExistence type="predicted"/>
<evidence type="ECO:0000313" key="1">
    <source>
        <dbReference type="EMBL" id="KAF3966761.1"/>
    </source>
</evidence>
<gene>
    <name evidence="1" type="ORF">CMV_009181</name>
</gene>
<sequence>MLRIHNLFRHRPGFDSCQLKYTGRGNQITLNSQATSRWRRGVQATGPSLCVSLTPHLHRRPYHLDRWIVAELYMPLLFMRDCDSGDGFGVGQIPNSCYGVVYFSDSLSSGQLAGLNSENGGVSDAKILV</sequence>
<dbReference type="OrthoDB" id="1745237at2759"/>
<dbReference type="AlphaFoldDB" id="A0A8J4W1L4"/>
<protein>
    <submittedName>
        <fullName evidence="1">Uncharacterized protein</fullName>
    </submittedName>
</protein>
<dbReference type="EMBL" id="JRKL02000996">
    <property type="protein sequence ID" value="KAF3966761.1"/>
    <property type="molecule type" value="Genomic_DNA"/>
</dbReference>
<accession>A0A8J4W1L4</accession>
<dbReference type="Proteomes" id="UP000737018">
    <property type="component" value="Unassembled WGS sequence"/>
</dbReference>
<comment type="caution">
    <text evidence="1">The sequence shown here is derived from an EMBL/GenBank/DDBJ whole genome shotgun (WGS) entry which is preliminary data.</text>
</comment>
<organism evidence="1 2">
    <name type="scientific">Castanea mollissima</name>
    <name type="common">Chinese chestnut</name>
    <dbReference type="NCBI Taxonomy" id="60419"/>
    <lineage>
        <taxon>Eukaryota</taxon>
        <taxon>Viridiplantae</taxon>
        <taxon>Streptophyta</taxon>
        <taxon>Embryophyta</taxon>
        <taxon>Tracheophyta</taxon>
        <taxon>Spermatophyta</taxon>
        <taxon>Magnoliopsida</taxon>
        <taxon>eudicotyledons</taxon>
        <taxon>Gunneridae</taxon>
        <taxon>Pentapetalae</taxon>
        <taxon>rosids</taxon>
        <taxon>fabids</taxon>
        <taxon>Fagales</taxon>
        <taxon>Fagaceae</taxon>
        <taxon>Castanea</taxon>
    </lineage>
</organism>
<name>A0A8J4W1L4_9ROSI</name>